<dbReference type="RefSeq" id="WP_376891405.1">
    <property type="nucleotide sequence ID" value="NZ_JBHULS010000001.1"/>
</dbReference>
<name>A0ABW5KQ61_9FLAO</name>
<evidence type="ECO:0000313" key="2">
    <source>
        <dbReference type="EMBL" id="MFD2550598.1"/>
    </source>
</evidence>
<dbReference type="PROSITE" id="PS51257">
    <property type="entry name" value="PROKAR_LIPOPROTEIN"/>
    <property type="match status" value="1"/>
</dbReference>
<dbReference type="EMBL" id="JBHULS010000001">
    <property type="protein sequence ID" value="MFD2550598.1"/>
    <property type="molecule type" value="Genomic_DNA"/>
</dbReference>
<dbReference type="Proteomes" id="UP001597472">
    <property type="component" value="Unassembled WGS sequence"/>
</dbReference>
<evidence type="ECO:0000313" key="3">
    <source>
        <dbReference type="Proteomes" id="UP001597472"/>
    </source>
</evidence>
<protein>
    <recommendedName>
        <fullName evidence="4">YtkA-like domain-containing protein</fullName>
    </recommendedName>
</protein>
<sequence>MKLKFIIPALFIALLFSACSEDDTTNDTPTFNELTGLNKVQDLTNSTHTIELYNATGRFYTGYNEISLRIKDNATNSYVKNAAITWMPVMQMPTMQHSCPKTNPVKALGKETVYTGNIVYQMAFTDGSGWSLTVNYTINGMDYTVTAPITVMQSSKQNVASVLGSDNKRYVVAMIAPKNPIIGNNELVVGLYQMENMMTFSEVPDYSLTLDPRMPGMGNHSSPNNTSLVFNSADKQYYANLSLTMTGYWVLNLQLLDSEGNVLKGEPVTLENTQSSLYLELEF</sequence>
<evidence type="ECO:0000256" key="1">
    <source>
        <dbReference type="SAM" id="SignalP"/>
    </source>
</evidence>
<gene>
    <name evidence="2" type="ORF">ACFSQP_02095</name>
</gene>
<reference evidence="3" key="1">
    <citation type="journal article" date="2019" name="Int. J. Syst. Evol. Microbiol.">
        <title>The Global Catalogue of Microorganisms (GCM) 10K type strain sequencing project: providing services to taxonomists for standard genome sequencing and annotation.</title>
        <authorList>
            <consortium name="The Broad Institute Genomics Platform"/>
            <consortium name="The Broad Institute Genome Sequencing Center for Infectious Disease"/>
            <person name="Wu L."/>
            <person name="Ma J."/>
        </authorList>
    </citation>
    <scope>NUCLEOTIDE SEQUENCE [LARGE SCALE GENOMIC DNA]</scope>
    <source>
        <strain evidence="3">KCTC 42587</strain>
    </source>
</reference>
<evidence type="ECO:0008006" key="4">
    <source>
        <dbReference type="Google" id="ProtNLM"/>
    </source>
</evidence>
<keyword evidence="1" id="KW-0732">Signal</keyword>
<feature type="signal peptide" evidence="1">
    <location>
        <begin position="1"/>
        <end position="20"/>
    </location>
</feature>
<proteinExistence type="predicted"/>
<organism evidence="2 3">
    <name type="scientific">Bizionia sediminis</name>
    <dbReference type="NCBI Taxonomy" id="1737064"/>
    <lineage>
        <taxon>Bacteria</taxon>
        <taxon>Pseudomonadati</taxon>
        <taxon>Bacteroidota</taxon>
        <taxon>Flavobacteriia</taxon>
        <taxon>Flavobacteriales</taxon>
        <taxon>Flavobacteriaceae</taxon>
        <taxon>Bizionia</taxon>
    </lineage>
</organism>
<accession>A0ABW5KQ61</accession>
<keyword evidence="3" id="KW-1185">Reference proteome</keyword>
<comment type="caution">
    <text evidence="2">The sequence shown here is derived from an EMBL/GenBank/DDBJ whole genome shotgun (WGS) entry which is preliminary data.</text>
</comment>
<feature type="chain" id="PRO_5045143964" description="YtkA-like domain-containing protein" evidence="1">
    <location>
        <begin position="21"/>
        <end position="283"/>
    </location>
</feature>